<organism evidence="2">
    <name type="scientific">Achromobacter sp. HNDS-1</name>
    <dbReference type="NCBI Taxonomy" id="3151598"/>
    <lineage>
        <taxon>Bacteria</taxon>
        <taxon>Pseudomonadati</taxon>
        <taxon>Pseudomonadota</taxon>
        <taxon>Betaproteobacteria</taxon>
        <taxon>Burkholderiales</taxon>
        <taxon>Alcaligenaceae</taxon>
        <taxon>Achromobacter</taxon>
    </lineage>
</organism>
<keyword evidence="1" id="KW-0472">Membrane</keyword>
<dbReference type="AlphaFoldDB" id="A0AAU7L311"/>
<protein>
    <submittedName>
        <fullName evidence="2">Uncharacterized protein</fullName>
    </submittedName>
</protein>
<dbReference type="EMBL" id="CP157584">
    <property type="protein sequence ID" value="XBO96258.1"/>
    <property type="molecule type" value="Genomic_DNA"/>
</dbReference>
<keyword evidence="1" id="KW-1133">Transmembrane helix</keyword>
<keyword evidence="1" id="KW-0812">Transmembrane</keyword>
<sequence length="141" mass="15660">MANSIYVPVRTLPVSLEQLKEWLESAAVLFGGSEVRINVSNEKGKIPFNEGSLTVEGWASGFECSLSFFSCSEEISEREGYFHMADIKTRGDWWFAGVVAYAVLVNSGYIVFDDSGRLGVKSAYTEESLRLILKKKNMPSS</sequence>
<dbReference type="RefSeq" id="WP_278991772.1">
    <property type="nucleotide sequence ID" value="NZ_CP157584.1"/>
</dbReference>
<accession>A0AAU7L311</accession>
<dbReference type="KEGG" id="achh:ABFG95_15315"/>
<evidence type="ECO:0000313" key="2">
    <source>
        <dbReference type="EMBL" id="XBO96258.1"/>
    </source>
</evidence>
<name>A0AAU7L311_9BURK</name>
<reference evidence="2" key="1">
    <citation type="submission" date="2024-05" db="EMBL/GenBank/DDBJ databases">
        <title>Transcriptome analysis of the degradation process of organic nitrogen by two heterotrophic nitrifying and aerobic denitrifying bacteria, Achromobacter sp. HNDS-1 and Enterobacter sp. HNDS-6.</title>
        <authorList>
            <person name="Huang Y."/>
        </authorList>
    </citation>
    <scope>NUCLEOTIDE SEQUENCE</scope>
    <source>
        <strain evidence="2">HNDS-1</strain>
    </source>
</reference>
<feature type="transmembrane region" description="Helical" evidence="1">
    <location>
        <begin position="93"/>
        <end position="112"/>
    </location>
</feature>
<gene>
    <name evidence="2" type="ORF">ABFG95_15315</name>
</gene>
<proteinExistence type="predicted"/>
<evidence type="ECO:0000256" key="1">
    <source>
        <dbReference type="SAM" id="Phobius"/>
    </source>
</evidence>